<dbReference type="Pfam" id="PF02181">
    <property type="entry name" value="FH2"/>
    <property type="match status" value="1"/>
</dbReference>
<dbReference type="PROSITE" id="PS51444">
    <property type="entry name" value="FH2"/>
    <property type="match status" value="1"/>
</dbReference>
<dbReference type="InterPro" id="IPR011993">
    <property type="entry name" value="PH-like_dom_sf"/>
</dbReference>
<protein>
    <submittedName>
        <fullName evidence="4">Uncharacterized protein</fullName>
    </submittedName>
</protein>
<evidence type="ECO:0000313" key="5">
    <source>
        <dbReference type="Proteomes" id="UP000887568"/>
    </source>
</evidence>
<dbReference type="PANTHER" id="PTHR45725">
    <property type="entry name" value="FORMIN HOMOLOGY 2 FAMILY MEMBER"/>
    <property type="match status" value="1"/>
</dbReference>
<sequence>MYSQKTEHSISEAVEKVETSKKKLKSFLDPKVAQNLGIFLAGFKMDAEELKFRLAIVSENNGGLGAEQINMLRRYYPTAEDMETYRKFKDRQAELEHADQFMLQLCEIPHLKTRLDVLMVINELPVQYEDLAPTIDRVHDACKLLCSSEKFVSVLEHVLAIGNFINSGSAQGVSMGFRLISLPKLADCRGRNKSCTLLKYVVQQIKKDNPELLSFIDEFMPMTRLFDVSVKALEAEVEVMKRDLNNVKKNMTVLLKVENPSERDVAFFDDVAAFVEQYGRKLASLQKKSEEMKTAYERMLERFAEPQGVDSSDIFTAISDFVKAFKREMDLIHAAAGLGRRMSKMKPLQPYHKKEGRTHIERVIEQSCSDADSEKKVMKGGSVDDTSNHVATLRKAFSSDDSKPYSKHGQEILKGFQNKRQDRRPTWNPTKEGYLEKLSNTKTPLTSSWNRRFFELTTNGHLYYSKRKNEKNVESIYLRGVPVALEDDKTLTVQTEERCYKLRANSSKEAQQWLECLLFYTHKPASVPKRSPTPKTFEVH</sequence>
<dbReference type="InterPro" id="IPR042201">
    <property type="entry name" value="FH2_Formin_sf"/>
</dbReference>
<dbReference type="SUPFAM" id="SSF101447">
    <property type="entry name" value="Formin homology 2 domain (FH2 domain)"/>
    <property type="match status" value="1"/>
</dbReference>
<dbReference type="PANTHER" id="PTHR45725:SF10">
    <property type="entry name" value="FH2 DOMAIN-CONTAINING PROTEIN"/>
    <property type="match status" value="1"/>
</dbReference>
<accession>A0A914B222</accession>
<dbReference type="PROSITE" id="PS50003">
    <property type="entry name" value="PH_DOMAIN"/>
    <property type="match status" value="1"/>
</dbReference>
<dbReference type="OrthoDB" id="410721at2759"/>
<dbReference type="Gene3D" id="1.20.58.2220">
    <property type="entry name" value="Formin, FH2 domain"/>
    <property type="match status" value="1"/>
</dbReference>
<keyword evidence="1" id="KW-0175">Coiled coil</keyword>
<name>A0A914B222_PATMI</name>
<dbReference type="SMART" id="SM00498">
    <property type="entry name" value="FH2"/>
    <property type="match status" value="1"/>
</dbReference>
<dbReference type="InterPro" id="IPR001849">
    <property type="entry name" value="PH_domain"/>
</dbReference>
<organism evidence="4 5">
    <name type="scientific">Patiria miniata</name>
    <name type="common">Bat star</name>
    <name type="synonym">Asterina miniata</name>
    <dbReference type="NCBI Taxonomy" id="46514"/>
    <lineage>
        <taxon>Eukaryota</taxon>
        <taxon>Metazoa</taxon>
        <taxon>Echinodermata</taxon>
        <taxon>Eleutherozoa</taxon>
        <taxon>Asterozoa</taxon>
        <taxon>Asteroidea</taxon>
        <taxon>Valvatacea</taxon>
        <taxon>Valvatida</taxon>
        <taxon>Asterinidae</taxon>
        <taxon>Patiria</taxon>
    </lineage>
</organism>
<dbReference type="SMART" id="SM00233">
    <property type="entry name" value="PH"/>
    <property type="match status" value="1"/>
</dbReference>
<feature type="coiled-coil region" evidence="1">
    <location>
        <begin position="275"/>
        <end position="302"/>
    </location>
</feature>
<evidence type="ECO:0000313" key="4">
    <source>
        <dbReference type="EnsemblMetazoa" id="XP_038070057.1"/>
    </source>
</evidence>
<evidence type="ECO:0000256" key="1">
    <source>
        <dbReference type="SAM" id="Coils"/>
    </source>
</evidence>
<evidence type="ECO:0000259" key="2">
    <source>
        <dbReference type="PROSITE" id="PS50003"/>
    </source>
</evidence>
<feature type="domain" description="FH2" evidence="3">
    <location>
        <begin position="1"/>
        <end position="351"/>
    </location>
</feature>
<dbReference type="InterPro" id="IPR051425">
    <property type="entry name" value="Formin_Homology"/>
</dbReference>
<dbReference type="InterPro" id="IPR015425">
    <property type="entry name" value="FH2_Formin"/>
</dbReference>
<proteinExistence type="predicted"/>
<dbReference type="SUPFAM" id="SSF50729">
    <property type="entry name" value="PH domain-like"/>
    <property type="match status" value="1"/>
</dbReference>
<keyword evidence="5" id="KW-1185">Reference proteome</keyword>
<dbReference type="EnsemblMetazoa" id="XM_038214129.1">
    <property type="protein sequence ID" value="XP_038070057.1"/>
    <property type="gene ID" value="LOC119739268"/>
</dbReference>
<dbReference type="AlphaFoldDB" id="A0A914B222"/>
<dbReference type="Pfam" id="PF00169">
    <property type="entry name" value="PH"/>
    <property type="match status" value="1"/>
</dbReference>
<dbReference type="Gene3D" id="2.30.29.30">
    <property type="entry name" value="Pleckstrin-homology domain (PH domain)/Phosphotyrosine-binding domain (PTB)"/>
    <property type="match status" value="1"/>
</dbReference>
<dbReference type="RefSeq" id="XP_038070057.1">
    <property type="nucleotide sequence ID" value="XM_038214129.1"/>
</dbReference>
<dbReference type="GeneID" id="119739268"/>
<dbReference type="Proteomes" id="UP000887568">
    <property type="component" value="Unplaced"/>
</dbReference>
<feature type="domain" description="PH" evidence="2">
    <location>
        <begin position="428"/>
        <end position="522"/>
    </location>
</feature>
<evidence type="ECO:0000259" key="3">
    <source>
        <dbReference type="PROSITE" id="PS51444"/>
    </source>
</evidence>
<reference evidence="4" key="1">
    <citation type="submission" date="2022-11" db="UniProtKB">
        <authorList>
            <consortium name="EnsemblMetazoa"/>
        </authorList>
    </citation>
    <scope>IDENTIFICATION</scope>
</reference>